<gene>
    <name evidence="1" type="ORF">DPMN_009759</name>
</gene>
<evidence type="ECO:0000313" key="1">
    <source>
        <dbReference type="EMBL" id="KAH3885761.1"/>
    </source>
</evidence>
<dbReference type="Proteomes" id="UP000828390">
    <property type="component" value="Unassembled WGS sequence"/>
</dbReference>
<reference evidence="1" key="1">
    <citation type="journal article" date="2019" name="bioRxiv">
        <title>The Genome of the Zebra Mussel, Dreissena polymorpha: A Resource for Invasive Species Research.</title>
        <authorList>
            <person name="McCartney M.A."/>
            <person name="Auch B."/>
            <person name="Kono T."/>
            <person name="Mallez S."/>
            <person name="Zhang Y."/>
            <person name="Obille A."/>
            <person name="Becker A."/>
            <person name="Abrahante J.E."/>
            <person name="Garbe J."/>
            <person name="Badalamenti J.P."/>
            <person name="Herman A."/>
            <person name="Mangelson H."/>
            <person name="Liachko I."/>
            <person name="Sullivan S."/>
            <person name="Sone E.D."/>
            <person name="Koren S."/>
            <person name="Silverstein K.A.T."/>
            <person name="Beckman K.B."/>
            <person name="Gohl D.M."/>
        </authorList>
    </citation>
    <scope>NUCLEOTIDE SEQUENCE</scope>
    <source>
        <strain evidence="1">Duluth1</strain>
        <tissue evidence="1">Whole animal</tissue>
    </source>
</reference>
<organism evidence="1 2">
    <name type="scientific">Dreissena polymorpha</name>
    <name type="common">Zebra mussel</name>
    <name type="synonym">Mytilus polymorpha</name>
    <dbReference type="NCBI Taxonomy" id="45954"/>
    <lineage>
        <taxon>Eukaryota</taxon>
        <taxon>Metazoa</taxon>
        <taxon>Spiralia</taxon>
        <taxon>Lophotrochozoa</taxon>
        <taxon>Mollusca</taxon>
        <taxon>Bivalvia</taxon>
        <taxon>Autobranchia</taxon>
        <taxon>Heteroconchia</taxon>
        <taxon>Euheterodonta</taxon>
        <taxon>Imparidentia</taxon>
        <taxon>Neoheterodontei</taxon>
        <taxon>Myida</taxon>
        <taxon>Dreissenoidea</taxon>
        <taxon>Dreissenidae</taxon>
        <taxon>Dreissena</taxon>
    </lineage>
</organism>
<dbReference type="EMBL" id="JAIWYP010000001">
    <property type="protein sequence ID" value="KAH3885761.1"/>
    <property type="molecule type" value="Genomic_DNA"/>
</dbReference>
<proteinExistence type="predicted"/>
<comment type="caution">
    <text evidence="1">The sequence shown here is derived from an EMBL/GenBank/DDBJ whole genome shotgun (WGS) entry which is preliminary data.</text>
</comment>
<sequence>MVPTGDISMPCPCPAMRGEVHSMPRTCTMQFPWCCQLCQMSSMIQGWSLARSLKEAMEILCAMLNFACSALRFSLRRRLKYGDRQGRPGWG</sequence>
<reference evidence="1" key="2">
    <citation type="submission" date="2020-11" db="EMBL/GenBank/DDBJ databases">
        <authorList>
            <person name="McCartney M.A."/>
            <person name="Auch B."/>
            <person name="Kono T."/>
            <person name="Mallez S."/>
            <person name="Becker A."/>
            <person name="Gohl D.M."/>
            <person name="Silverstein K.A.T."/>
            <person name="Koren S."/>
            <person name="Bechman K.B."/>
            <person name="Herman A."/>
            <person name="Abrahante J.E."/>
            <person name="Garbe J."/>
        </authorList>
    </citation>
    <scope>NUCLEOTIDE SEQUENCE</scope>
    <source>
        <strain evidence="1">Duluth1</strain>
        <tissue evidence="1">Whole animal</tissue>
    </source>
</reference>
<name>A0A9D4N109_DREPO</name>
<protein>
    <submittedName>
        <fullName evidence="1">Uncharacterized protein</fullName>
    </submittedName>
</protein>
<accession>A0A9D4N109</accession>
<evidence type="ECO:0000313" key="2">
    <source>
        <dbReference type="Proteomes" id="UP000828390"/>
    </source>
</evidence>
<dbReference type="AlphaFoldDB" id="A0A9D4N109"/>
<keyword evidence="2" id="KW-1185">Reference proteome</keyword>